<organism evidence="1 2">
    <name type="scientific">Cetraspora pellucida</name>
    <dbReference type="NCBI Taxonomy" id="1433469"/>
    <lineage>
        <taxon>Eukaryota</taxon>
        <taxon>Fungi</taxon>
        <taxon>Fungi incertae sedis</taxon>
        <taxon>Mucoromycota</taxon>
        <taxon>Glomeromycotina</taxon>
        <taxon>Glomeromycetes</taxon>
        <taxon>Diversisporales</taxon>
        <taxon>Gigasporaceae</taxon>
        <taxon>Cetraspora</taxon>
    </lineage>
</organism>
<proteinExistence type="predicted"/>
<gene>
    <name evidence="1" type="ORF">CPELLU_LOCUS16977</name>
</gene>
<protein>
    <submittedName>
        <fullName evidence="1">529_t:CDS:1</fullName>
    </submittedName>
</protein>
<reference evidence="1" key="1">
    <citation type="submission" date="2021-06" db="EMBL/GenBank/DDBJ databases">
        <authorList>
            <person name="Kallberg Y."/>
            <person name="Tangrot J."/>
            <person name="Rosling A."/>
        </authorList>
    </citation>
    <scope>NUCLEOTIDE SEQUENCE</scope>
    <source>
        <strain evidence="1">FL966</strain>
    </source>
</reference>
<keyword evidence="2" id="KW-1185">Reference proteome</keyword>
<accession>A0A9N9JRE8</accession>
<dbReference type="EMBL" id="CAJVQA010026962">
    <property type="protein sequence ID" value="CAG8790540.1"/>
    <property type="molecule type" value="Genomic_DNA"/>
</dbReference>
<feature type="non-terminal residue" evidence="1">
    <location>
        <position position="91"/>
    </location>
</feature>
<sequence length="91" mass="10628">MEQYATRTMEEPTLEIPGSKSLFLEALLEKAHKTIAFESSYKKRLMSLWDEFVTICLSHKLTPCPAHSDSLLMFLTWLNLLRKPVKPRLYL</sequence>
<dbReference type="Proteomes" id="UP000789759">
    <property type="component" value="Unassembled WGS sequence"/>
</dbReference>
<dbReference type="AlphaFoldDB" id="A0A9N9JRE8"/>
<name>A0A9N9JRE8_9GLOM</name>
<comment type="caution">
    <text evidence="1">The sequence shown here is derived from an EMBL/GenBank/DDBJ whole genome shotgun (WGS) entry which is preliminary data.</text>
</comment>
<evidence type="ECO:0000313" key="1">
    <source>
        <dbReference type="EMBL" id="CAG8790540.1"/>
    </source>
</evidence>
<evidence type="ECO:0000313" key="2">
    <source>
        <dbReference type="Proteomes" id="UP000789759"/>
    </source>
</evidence>